<dbReference type="EMBL" id="QNUK01001060">
    <property type="protein sequence ID" value="KAF5887888.1"/>
    <property type="molecule type" value="Genomic_DNA"/>
</dbReference>
<feature type="domain" description="Chemokine interleukin-8-like" evidence="3">
    <location>
        <begin position="36"/>
        <end position="67"/>
    </location>
</feature>
<reference evidence="4" key="1">
    <citation type="submission" date="2020-07" db="EMBL/GenBank/DDBJ databases">
        <title>Clarias magur genome sequencing, assembly and annotation.</title>
        <authorList>
            <person name="Kushwaha B."/>
            <person name="Kumar R."/>
            <person name="Das P."/>
            <person name="Joshi C.G."/>
            <person name="Kumar D."/>
            <person name="Nagpure N.S."/>
            <person name="Pandey M."/>
            <person name="Agarwal S."/>
            <person name="Srivastava S."/>
            <person name="Singh M."/>
            <person name="Sahoo L."/>
            <person name="Jayasankar P."/>
            <person name="Meher P.K."/>
            <person name="Koringa P.G."/>
            <person name="Iquebal M.A."/>
            <person name="Das S.P."/>
            <person name="Bit A."/>
            <person name="Patnaik S."/>
            <person name="Patel N."/>
            <person name="Shah T.M."/>
            <person name="Hinsu A."/>
            <person name="Jena J.K."/>
        </authorList>
    </citation>
    <scope>NUCLEOTIDE SEQUENCE</scope>
    <source>
        <strain evidence="4">CIFAMagur01</strain>
        <tissue evidence="4">Testis</tissue>
    </source>
</reference>
<comment type="caution">
    <text evidence="4">The sequence shown here is derived from an EMBL/GenBank/DDBJ whole genome shotgun (WGS) entry which is preliminary data.</text>
</comment>
<dbReference type="SUPFAM" id="SSF54117">
    <property type="entry name" value="Interleukin 8-like chemokines"/>
    <property type="match status" value="1"/>
</dbReference>
<dbReference type="Proteomes" id="UP000727407">
    <property type="component" value="Unassembled WGS sequence"/>
</dbReference>
<dbReference type="InterPro" id="IPR036048">
    <property type="entry name" value="Interleukin_8-like_sf"/>
</dbReference>
<sequence length="67" mass="7262">SSPASAAIMSRSVLLVLLVLTCLQDFAVPQSAKGPEDCCFNFFKRPIPIKLIKTYENTSNDCPKSGV</sequence>
<organism evidence="4 5">
    <name type="scientific">Clarias magur</name>
    <name type="common">Asian catfish</name>
    <name type="synonym">Macropteronotus magur</name>
    <dbReference type="NCBI Taxonomy" id="1594786"/>
    <lineage>
        <taxon>Eukaryota</taxon>
        <taxon>Metazoa</taxon>
        <taxon>Chordata</taxon>
        <taxon>Craniata</taxon>
        <taxon>Vertebrata</taxon>
        <taxon>Euteleostomi</taxon>
        <taxon>Actinopterygii</taxon>
        <taxon>Neopterygii</taxon>
        <taxon>Teleostei</taxon>
        <taxon>Ostariophysi</taxon>
        <taxon>Siluriformes</taxon>
        <taxon>Clariidae</taxon>
        <taxon>Clarias</taxon>
    </lineage>
</organism>
<evidence type="ECO:0000256" key="2">
    <source>
        <dbReference type="SAM" id="SignalP"/>
    </source>
</evidence>
<keyword evidence="5" id="KW-1185">Reference proteome</keyword>
<dbReference type="Gene3D" id="2.40.50.40">
    <property type="match status" value="1"/>
</dbReference>
<feature type="non-terminal residue" evidence="4">
    <location>
        <position position="67"/>
    </location>
</feature>
<feature type="non-terminal residue" evidence="4">
    <location>
        <position position="1"/>
    </location>
</feature>
<dbReference type="Pfam" id="PF00048">
    <property type="entry name" value="IL8"/>
    <property type="match status" value="1"/>
</dbReference>
<feature type="chain" id="PRO_5035214844" evidence="2">
    <location>
        <begin position="30"/>
        <end position="67"/>
    </location>
</feature>
<dbReference type="InterPro" id="IPR001811">
    <property type="entry name" value="Chemokine_IL8-like_dom"/>
</dbReference>
<keyword evidence="2" id="KW-0732">Signal</keyword>
<dbReference type="OrthoDB" id="8934837at2759"/>
<dbReference type="GO" id="GO:0005615">
    <property type="term" value="C:extracellular space"/>
    <property type="evidence" value="ECO:0007669"/>
    <property type="project" value="UniProtKB-KW"/>
</dbReference>
<evidence type="ECO:0000313" key="4">
    <source>
        <dbReference type="EMBL" id="KAF5887888.1"/>
    </source>
</evidence>
<evidence type="ECO:0000256" key="1">
    <source>
        <dbReference type="ARBA" id="ARBA00022514"/>
    </source>
</evidence>
<dbReference type="GO" id="GO:0008009">
    <property type="term" value="F:chemokine activity"/>
    <property type="evidence" value="ECO:0007669"/>
    <property type="project" value="InterPro"/>
</dbReference>
<name>A0A8J4U069_CLAMG</name>
<dbReference type="GO" id="GO:0006955">
    <property type="term" value="P:immune response"/>
    <property type="evidence" value="ECO:0007669"/>
    <property type="project" value="InterPro"/>
</dbReference>
<proteinExistence type="predicted"/>
<feature type="signal peptide" evidence="2">
    <location>
        <begin position="1"/>
        <end position="29"/>
    </location>
</feature>
<dbReference type="AlphaFoldDB" id="A0A8J4U069"/>
<gene>
    <name evidence="4" type="primary">ccl4</name>
    <name evidence="4" type="ORF">DAT39_022110</name>
</gene>
<protein>
    <submittedName>
        <fullName evidence="4">C-C motif chemokine 4</fullName>
    </submittedName>
</protein>
<accession>A0A8J4U069</accession>
<evidence type="ECO:0000313" key="5">
    <source>
        <dbReference type="Proteomes" id="UP000727407"/>
    </source>
</evidence>
<evidence type="ECO:0000259" key="3">
    <source>
        <dbReference type="Pfam" id="PF00048"/>
    </source>
</evidence>
<keyword evidence="1" id="KW-0202">Cytokine</keyword>